<evidence type="ECO:0000313" key="3">
    <source>
        <dbReference type="EMBL" id="MCC2253043.1"/>
    </source>
</evidence>
<reference evidence="3 4" key="1">
    <citation type="submission" date="2021-10" db="EMBL/GenBank/DDBJ databases">
        <title>Anaerobic single-cell dispensing facilitates the cultivation of human gut bacteria.</title>
        <authorList>
            <person name="Afrizal A."/>
        </authorList>
    </citation>
    <scope>NUCLEOTIDE SEQUENCE [LARGE SCALE GENOMIC DNA]</scope>
    <source>
        <strain evidence="3 4">CLA-AA-H200</strain>
    </source>
</reference>
<evidence type="ECO:0000313" key="4">
    <source>
        <dbReference type="Proteomes" id="UP001198151"/>
    </source>
</evidence>
<organism evidence="3 4">
    <name type="scientific">Ruminococcus turbiniformis</name>
    <dbReference type="NCBI Taxonomy" id="2881258"/>
    <lineage>
        <taxon>Bacteria</taxon>
        <taxon>Bacillati</taxon>
        <taxon>Bacillota</taxon>
        <taxon>Clostridia</taxon>
        <taxon>Eubacteriales</taxon>
        <taxon>Oscillospiraceae</taxon>
        <taxon>Ruminococcus</taxon>
    </lineage>
</organism>
<accession>A0ABS8FSU6</accession>
<dbReference type="Pfam" id="PF12773">
    <property type="entry name" value="DZR"/>
    <property type="match status" value="1"/>
</dbReference>
<feature type="region of interest" description="Disordered" evidence="1">
    <location>
        <begin position="63"/>
        <end position="89"/>
    </location>
</feature>
<dbReference type="InterPro" id="IPR025874">
    <property type="entry name" value="DZR"/>
</dbReference>
<dbReference type="Proteomes" id="UP001198151">
    <property type="component" value="Unassembled WGS sequence"/>
</dbReference>
<feature type="compositionally biased region" description="Low complexity" evidence="1">
    <location>
        <begin position="63"/>
        <end position="87"/>
    </location>
</feature>
<evidence type="ECO:0000259" key="2">
    <source>
        <dbReference type="Pfam" id="PF12773"/>
    </source>
</evidence>
<comment type="caution">
    <text evidence="3">The sequence shown here is derived from an EMBL/GenBank/DDBJ whole genome shotgun (WGS) entry which is preliminary data.</text>
</comment>
<evidence type="ECO:0000256" key="1">
    <source>
        <dbReference type="SAM" id="MobiDB-lite"/>
    </source>
</evidence>
<feature type="region of interest" description="Disordered" evidence="1">
    <location>
        <begin position="1"/>
        <end position="20"/>
    </location>
</feature>
<name>A0ABS8FSU6_9FIRM</name>
<keyword evidence="4" id="KW-1185">Reference proteome</keyword>
<protein>
    <submittedName>
        <fullName evidence="3">Zinc-ribbon domain-containing protein</fullName>
    </submittedName>
</protein>
<dbReference type="EMBL" id="JAJEQX010000001">
    <property type="protein sequence ID" value="MCC2253043.1"/>
    <property type="molecule type" value="Genomic_DNA"/>
</dbReference>
<gene>
    <name evidence="3" type="ORF">LKD70_01065</name>
</gene>
<sequence length="151" mass="15896">MGGFFSRSSSKRRYPDPNMGGTHYKKKGLFGMLSGLGSSFSGSGSYKRYGGYPNQGYPNQNYGGQGYPNQNYGGQGYPNQQYGNQGNFQPNTPASAGQAICPKCGASVPAGSKFCLSCGEKMTSNAAFCPNCGKPLQPGAKFCSECGTKVQ</sequence>
<feature type="domain" description="DZANK-type" evidence="2">
    <location>
        <begin position="101"/>
        <end position="147"/>
    </location>
</feature>
<proteinExistence type="predicted"/>
<dbReference type="RefSeq" id="WP_227706203.1">
    <property type="nucleotide sequence ID" value="NZ_JAJEQX010000001.1"/>
</dbReference>